<accession>A0A5S4HBV4</accession>
<gene>
    <name evidence="2" type="ORF">ETD96_01335</name>
</gene>
<dbReference type="AlphaFoldDB" id="A0A5S4HBV4"/>
<dbReference type="Proteomes" id="UP000305238">
    <property type="component" value="Unassembled WGS sequence"/>
</dbReference>
<sequence>MTTPTSGVSTPPLVYQLTLERPSGIKDEAWREIEAQQRRLALALETGDHPLCVGTAKELVEAIAKIVMSTRGQATGALMDFDKCVIHAHKALERLPDPDLSDDQKLRQLVRSAKGIVTQLGAIRDAYGTGHGRSEQPAVSEEMVHLCLDGALLWSRWALRRLGVLTLSMPEPLIQDLEHATFHRGDLARRLDAARMATLDSAVQRRIGLAVAQRAMRETFVVRHDGVEECALSRDLTIWPAAYRSALFEGLFIDPSGRLTVDEWSAEWAARVLAPLPPNEVIALIGSLRSKLAETSAPSLAQDPFSGDLGLELRLREGASYLAPAARDYWRLLAREVAVAAENT</sequence>
<dbReference type="Pfam" id="PF14355">
    <property type="entry name" value="Abi_C"/>
    <property type="match status" value="1"/>
</dbReference>
<dbReference type="RefSeq" id="WP_138632674.1">
    <property type="nucleotide sequence ID" value="NZ_JASWDG010000224.1"/>
</dbReference>
<evidence type="ECO:0000313" key="3">
    <source>
        <dbReference type="Proteomes" id="UP000305238"/>
    </source>
</evidence>
<dbReference type="EMBL" id="VCKZ01000004">
    <property type="protein sequence ID" value="TMR42221.1"/>
    <property type="molecule type" value="Genomic_DNA"/>
</dbReference>
<feature type="domain" description="Abortive infection protein-like C-terminal" evidence="1">
    <location>
        <begin position="87"/>
        <end position="139"/>
    </location>
</feature>
<dbReference type="OrthoDB" id="5139861at2"/>
<reference evidence="2 3" key="1">
    <citation type="submission" date="2019-05" db="EMBL/GenBank/DDBJ databases">
        <title>Draft genome sequence of Actinomadura geliboluensis A8036.</title>
        <authorList>
            <person name="Saricaoglu S."/>
            <person name="Isik K."/>
        </authorList>
    </citation>
    <scope>NUCLEOTIDE SEQUENCE [LARGE SCALE GENOMIC DNA]</scope>
    <source>
        <strain evidence="2 3">A8036</strain>
    </source>
</reference>
<comment type="caution">
    <text evidence="2">The sequence shown here is derived from an EMBL/GenBank/DDBJ whole genome shotgun (WGS) entry which is preliminary data.</text>
</comment>
<evidence type="ECO:0000313" key="2">
    <source>
        <dbReference type="EMBL" id="TMR42221.1"/>
    </source>
</evidence>
<organism evidence="2 3">
    <name type="scientific">Actinomadura geliboluensis</name>
    <dbReference type="NCBI Taxonomy" id="882440"/>
    <lineage>
        <taxon>Bacteria</taxon>
        <taxon>Bacillati</taxon>
        <taxon>Actinomycetota</taxon>
        <taxon>Actinomycetes</taxon>
        <taxon>Streptosporangiales</taxon>
        <taxon>Thermomonosporaceae</taxon>
        <taxon>Actinomadura</taxon>
    </lineage>
</organism>
<dbReference type="InterPro" id="IPR026001">
    <property type="entry name" value="Abi-like_C"/>
</dbReference>
<protein>
    <recommendedName>
        <fullName evidence="1">Abortive infection protein-like C-terminal domain-containing protein</fullName>
    </recommendedName>
</protein>
<proteinExistence type="predicted"/>
<evidence type="ECO:0000259" key="1">
    <source>
        <dbReference type="Pfam" id="PF14355"/>
    </source>
</evidence>
<name>A0A5S4HBV4_9ACTN</name>
<keyword evidence="3" id="KW-1185">Reference proteome</keyword>